<protein>
    <recommendedName>
        <fullName evidence="5">Tat pathway signal sequence</fullName>
    </recommendedName>
</protein>
<evidence type="ECO:0000313" key="4">
    <source>
        <dbReference type="Proteomes" id="UP000785200"/>
    </source>
</evidence>
<evidence type="ECO:0000313" key="3">
    <source>
        <dbReference type="EMBL" id="KAG0648415.1"/>
    </source>
</evidence>
<dbReference type="Pfam" id="PF11807">
    <property type="entry name" value="UstYa"/>
    <property type="match status" value="1"/>
</dbReference>
<dbReference type="EMBL" id="VNKQ01000010">
    <property type="protein sequence ID" value="KAG0648415.1"/>
    <property type="molecule type" value="Genomic_DNA"/>
</dbReference>
<dbReference type="PANTHER" id="PTHR33365">
    <property type="entry name" value="YALI0B05434P"/>
    <property type="match status" value="1"/>
</dbReference>
<accession>A0A9P6VIP0</accession>
<sequence length="305" mass="34592">MSPESQTKYSPIDLDEEKAASAPFLPSSDDQDCGDKESKRKSLCRTVLSVLPWATTVIFATTTFVGQRNPIPALGSYERGFATDIVLPSKIPLETRRFTGSSHFYGNGTAWLDPVNPTSPWPENMQLFGTPTPEIDHNWERLLGGRYVSISEEEATRAWGEKRHEYVDQEVGGYTAGMDMFHILHCVNILRKVLRPDNYAMGKLHGPEHTEHCLNLIRQSVQCSGSTSLIPSSYREGIEHNYVDSDQLHTCRSFQYLREWTNSRQLGQGAYVERDMGLVDERKHELAREFARTHESEPFIVEPIA</sequence>
<gene>
    <name evidence="3" type="ORF">D0Z07_5517</name>
</gene>
<evidence type="ECO:0000256" key="2">
    <source>
        <dbReference type="ARBA" id="ARBA00035112"/>
    </source>
</evidence>
<name>A0A9P6VIP0_9HELO</name>
<dbReference type="GO" id="GO:0043386">
    <property type="term" value="P:mycotoxin biosynthetic process"/>
    <property type="evidence" value="ECO:0007669"/>
    <property type="project" value="InterPro"/>
</dbReference>
<dbReference type="InterPro" id="IPR021765">
    <property type="entry name" value="UstYa-like"/>
</dbReference>
<comment type="similarity">
    <text evidence="2">Belongs to the ustYa family.</text>
</comment>
<comment type="pathway">
    <text evidence="1">Mycotoxin biosynthesis.</text>
</comment>
<keyword evidence="4" id="KW-1185">Reference proteome</keyword>
<dbReference type="PANTHER" id="PTHR33365:SF4">
    <property type="entry name" value="CYCLOCHLOROTINE BIOSYNTHESIS PROTEIN O"/>
    <property type="match status" value="1"/>
</dbReference>
<dbReference type="AlphaFoldDB" id="A0A9P6VIP0"/>
<comment type="caution">
    <text evidence="3">The sequence shown here is derived from an EMBL/GenBank/DDBJ whole genome shotgun (WGS) entry which is preliminary data.</text>
</comment>
<evidence type="ECO:0000256" key="1">
    <source>
        <dbReference type="ARBA" id="ARBA00004685"/>
    </source>
</evidence>
<proteinExistence type="inferred from homology"/>
<evidence type="ECO:0008006" key="5">
    <source>
        <dbReference type="Google" id="ProtNLM"/>
    </source>
</evidence>
<dbReference type="OrthoDB" id="3687641at2759"/>
<organism evidence="3 4">
    <name type="scientific">Hyphodiscus hymeniophilus</name>
    <dbReference type="NCBI Taxonomy" id="353542"/>
    <lineage>
        <taxon>Eukaryota</taxon>
        <taxon>Fungi</taxon>
        <taxon>Dikarya</taxon>
        <taxon>Ascomycota</taxon>
        <taxon>Pezizomycotina</taxon>
        <taxon>Leotiomycetes</taxon>
        <taxon>Helotiales</taxon>
        <taxon>Hyphodiscaceae</taxon>
        <taxon>Hyphodiscus</taxon>
    </lineage>
</organism>
<reference evidence="3" key="1">
    <citation type="submission" date="2019-07" db="EMBL/GenBank/DDBJ databases">
        <title>Hyphodiscus hymeniophilus genome sequencing and assembly.</title>
        <authorList>
            <person name="Kramer G."/>
            <person name="Nodwell J."/>
        </authorList>
    </citation>
    <scope>NUCLEOTIDE SEQUENCE</scope>
    <source>
        <strain evidence="3">ATCC 34498</strain>
    </source>
</reference>
<dbReference type="Proteomes" id="UP000785200">
    <property type="component" value="Unassembled WGS sequence"/>
</dbReference>